<dbReference type="EMBL" id="BGPR01116151">
    <property type="protein sequence ID" value="GBN06192.1"/>
    <property type="molecule type" value="Genomic_DNA"/>
</dbReference>
<evidence type="ECO:0000313" key="3">
    <source>
        <dbReference type="EMBL" id="GBN06188.1"/>
    </source>
</evidence>
<evidence type="ECO:0000313" key="1">
    <source>
        <dbReference type="EMBL" id="GBN05538.1"/>
    </source>
</evidence>
<reference evidence="2 5" key="1">
    <citation type="journal article" date="2019" name="Sci. Rep.">
        <title>Orb-weaving spider Araneus ventricosus genome elucidates the spidroin gene catalogue.</title>
        <authorList>
            <person name="Kono N."/>
            <person name="Nakamura H."/>
            <person name="Ohtoshi R."/>
            <person name="Moran D.A.P."/>
            <person name="Shinohara A."/>
            <person name="Yoshida Y."/>
            <person name="Fujiwara M."/>
            <person name="Mori M."/>
            <person name="Tomita M."/>
            <person name="Arakawa K."/>
        </authorList>
    </citation>
    <scope>NUCLEOTIDE SEQUENCE [LARGE SCALE GENOMIC DNA]</scope>
</reference>
<protein>
    <submittedName>
        <fullName evidence="2">Uncharacterized protein</fullName>
    </submittedName>
</protein>
<evidence type="ECO:0000313" key="5">
    <source>
        <dbReference type="Proteomes" id="UP000499080"/>
    </source>
</evidence>
<gene>
    <name evidence="1" type="ORF">AVEN_101372_1</name>
    <name evidence="2" type="ORF">AVEN_21327_1</name>
    <name evidence="3" type="ORF">AVEN_61488_1</name>
    <name evidence="4" type="ORF">AVEN_63981_1</name>
</gene>
<dbReference type="EMBL" id="BGPR01116150">
    <property type="protein sequence ID" value="GBN06188.1"/>
    <property type="molecule type" value="Genomic_DNA"/>
</dbReference>
<comment type="caution">
    <text evidence="2">The sequence shown here is derived from an EMBL/GenBank/DDBJ whole genome shotgun (WGS) entry which is preliminary data.</text>
</comment>
<evidence type="ECO:0000313" key="2">
    <source>
        <dbReference type="EMBL" id="GBN06178.1"/>
    </source>
</evidence>
<dbReference type="EMBL" id="BGPR01115944">
    <property type="protein sequence ID" value="GBN05538.1"/>
    <property type="molecule type" value="Genomic_DNA"/>
</dbReference>
<proteinExistence type="predicted"/>
<dbReference type="EMBL" id="BGPR01116147">
    <property type="protein sequence ID" value="GBN06178.1"/>
    <property type="molecule type" value="Genomic_DNA"/>
</dbReference>
<organism evidence="2 5">
    <name type="scientific">Araneus ventricosus</name>
    <name type="common">Orbweaver spider</name>
    <name type="synonym">Epeira ventricosa</name>
    <dbReference type="NCBI Taxonomy" id="182803"/>
    <lineage>
        <taxon>Eukaryota</taxon>
        <taxon>Metazoa</taxon>
        <taxon>Ecdysozoa</taxon>
        <taxon>Arthropoda</taxon>
        <taxon>Chelicerata</taxon>
        <taxon>Arachnida</taxon>
        <taxon>Araneae</taxon>
        <taxon>Araneomorphae</taxon>
        <taxon>Entelegynae</taxon>
        <taxon>Araneoidea</taxon>
        <taxon>Araneidae</taxon>
        <taxon>Araneus</taxon>
    </lineage>
</organism>
<accession>A0A4Y2KV50</accession>
<evidence type="ECO:0000313" key="4">
    <source>
        <dbReference type="EMBL" id="GBN06192.1"/>
    </source>
</evidence>
<sequence>MHYAYVASLRNRTCKAQCIDGWLTNCKDRYSPSICSNTCGGLLSKPFLYSGHKIWWIIHRSDCANSTYGQPDPLFYCASSPAFKIGLSALISPD</sequence>
<name>A0A4Y2KV50_ARAVE</name>
<dbReference type="AlphaFoldDB" id="A0A4Y2KV50"/>
<dbReference type="Proteomes" id="UP000499080">
    <property type="component" value="Unassembled WGS sequence"/>
</dbReference>
<keyword evidence="5" id="KW-1185">Reference proteome</keyword>